<feature type="compositionally biased region" description="Polar residues" evidence="1">
    <location>
        <begin position="158"/>
        <end position="173"/>
    </location>
</feature>
<dbReference type="AlphaFoldDB" id="A0A484M6G0"/>
<dbReference type="Pfam" id="PF03732">
    <property type="entry name" value="Retrotrans_gag"/>
    <property type="match status" value="1"/>
</dbReference>
<dbReference type="InterPro" id="IPR005162">
    <property type="entry name" value="Retrotrans_gag_dom"/>
</dbReference>
<feature type="region of interest" description="Disordered" evidence="1">
    <location>
        <begin position="470"/>
        <end position="512"/>
    </location>
</feature>
<protein>
    <recommendedName>
        <fullName evidence="2">Retrotransposon gag domain-containing protein</fullName>
    </recommendedName>
</protein>
<dbReference type="PANTHER" id="PTHR33223">
    <property type="entry name" value="CCHC-TYPE DOMAIN-CONTAINING PROTEIN"/>
    <property type="match status" value="1"/>
</dbReference>
<evidence type="ECO:0000313" key="3">
    <source>
        <dbReference type="EMBL" id="VFQ83904.1"/>
    </source>
</evidence>
<dbReference type="OrthoDB" id="1740536at2759"/>
<accession>A0A484M6G0</accession>
<dbReference type="Proteomes" id="UP000595140">
    <property type="component" value="Unassembled WGS sequence"/>
</dbReference>
<evidence type="ECO:0000256" key="1">
    <source>
        <dbReference type="SAM" id="MobiDB-lite"/>
    </source>
</evidence>
<reference evidence="3 4" key="1">
    <citation type="submission" date="2018-04" db="EMBL/GenBank/DDBJ databases">
        <authorList>
            <person name="Vogel A."/>
        </authorList>
    </citation>
    <scope>NUCLEOTIDE SEQUENCE [LARGE SCALE GENOMIC DNA]</scope>
</reference>
<feature type="domain" description="Retrotransposon gag" evidence="2">
    <location>
        <begin position="352"/>
        <end position="438"/>
    </location>
</feature>
<name>A0A484M6G0_9ASTE</name>
<gene>
    <name evidence="3" type="ORF">CCAM_LOCUS25680</name>
</gene>
<organism evidence="3 4">
    <name type="scientific">Cuscuta campestris</name>
    <dbReference type="NCBI Taxonomy" id="132261"/>
    <lineage>
        <taxon>Eukaryota</taxon>
        <taxon>Viridiplantae</taxon>
        <taxon>Streptophyta</taxon>
        <taxon>Embryophyta</taxon>
        <taxon>Tracheophyta</taxon>
        <taxon>Spermatophyta</taxon>
        <taxon>Magnoliopsida</taxon>
        <taxon>eudicotyledons</taxon>
        <taxon>Gunneridae</taxon>
        <taxon>Pentapetalae</taxon>
        <taxon>asterids</taxon>
        <taxon>lamiids</taxon>
        <taxon>Solanales</taxon>
        <taxon>Convolvulaceae</taxon>
        <taxon>Cuscuteae</taxon>
        <taxon>Cuscuta</taxon>
        <taxon>Cuscuta subgen. Grammica</taxon>
        <taxon>Cuscuta sect. Cleistogrammica</taxon>
    </lineage>
</organism>
<feature type="region of interest" description="Disordered" evidence="1">
    <location>
        <begin position="563"/>
        <end position="608"/>
    </location>
</feature>
<dbReference type="EMBL" id="OOIL02002651">
    <property type="protein sequence ID" value="VFQ83904.1"/>
    <property type="molecule type" value="Genomic_DNA"/>
</dbReference>
<feature type="compositionally biased region" description="Acidic residues" evidence="1">
    <location>
        <begin position="596"/>
        <end position="608"/>
    </location>
</feature>
<feature type="compositionally biased region" description="Basic and acidic residues" evidence="1">
    <location>
        <begin position="576"/>
        <end position="589"/>
    </location>
</feature>
<keyword evidence="4" id="KW-1185">Reference proteome</keyword>
<proteinExistence type="predicted"/>
<feature type="region of interest" description="Disordered" evidence="1">
    <location>
        <begin position="154"/>
        <end position="266"/>
    </location>
</feature>
<evidence type="ECO:0000313" key="4">
    <source>
        <dbReference type="Proteomes" id="UP000595140"/>
    </source>
</evidence>
<evidence type="ECO:0000259" key="2">
    <source>
        <dbReference type="Pfam" id="PF03732"/>
    </source>
</evidence>
<sequence length="608" mass="68403">MEPVGVGATYFDEEWESISKMLSSSHEIDDFMLIQLKGDDYDNDQECRMSAHHHHHDNGVLDILNNGGSRFYSSCSSDDVLINTEDHFQRYVSYESIDDGVMKMNIENNSHSSGGVQTFYYHDDRAAMGQDVGEGNNNFNLQTAIIVDSHPEVKQLKRSSGTAITNKSSSQNPMKKHRVWPRAQKNKTTALPMSKKNLENGDEDQEEGNPQNSSCSSSDHHDDLIMNASNSKAKSRAVRGSATDPQSLTRRNTAASAQSTVRSDHPEQGMIVPVNWLETALNNVANMIANIMERLDQALPGPSSTRDIPTGQPHQVLRTASSPILQELHDPEEVMIAVDSSDALMCRCFMQTVDSKVAEWVNDIPAGSIRTWDELGLRFLEHFAGNCRPKKHFTHLASVRQKHGESLTHFLTRWRKESREVKGTDDKSRLAMFTAALQDGLLHTDLTTHPPDTFEEAMVRAGRYVTLEERKEEKKEKTPKEEEKEGNKKPFKNKKQGFPDGPKGTNPGSSEKHKFANPVFILPMAEVMAHAAQQGLMTYPTYSQKNEMARLIHRGHLKKFIQDGDVGNLGNAQNGKRRDKEVAQAETREKRHIRLEDEEEDSEPAPHR</sequence>
<feature type="compositionally biased region" description="Basic and acidic residues" evidence="1">
    <location>
        <begin position="470"/>
        <end position="488"/>
    </location>
</feature>
<dbReference type="PANTHER" id="PTHR33223:SF10">
    <property type="entry name" value="AMINOTRANSFERASE-LIKE PLANT MOBILE DOMAIN-CONTAINING PROTEIN"/>
    <property type="match status" value="1"/>
</dbReference>
<feature type="compositionally biased region" description="Polar residues" evidence="1">
    <location>
        <begin position="243"/>
        <end position="261"/>
    </location>
</feature>